<evidence type="ECO:0000256" key="1">
    <source>
        <dbReference type="SAM" id="MobiDB-lite"/>
    </source>
</evidence>
<dbReference type="PROSITE" id="PS50104">
    <property type="entry name" value="TIR"/>
    <property type="match status" value="1"/>
</dbReference>
<dbReference type="GO" id="GO:0007165">
    <property type="term" value="P:signal transduction"/>
    <property type="evidence" value="ECO:0007669"/>
    <property type="project" value="InterPro"/>
</dbReference>
<dbReference type="EMBL" id="NMUH01000501">
    <property type="protein sequence ID" value="MQL80315.1"/>
    <property type="molecule type" value="Genomic_DNA"/>
</dbReference>
<reference evidence="3" key="1">
    <citation type="submission" date="2017-07" db="EMBL/GenBank/DDBJ databases">
        <title>Taro Niue Genome Assembly and Annotation.</title>
        <authorList>
            <person name="Atibalentja N."/>
            <person name="Keating K."/>
            <person name="Fields C.J."/>
        </authorList>
    </citation>
    <scope>NUCLEOTIDE SEQUENCE</scope>
    <source>
        <strain evidence="3">Niue_2</strain>
        <tissue evidence="3">Leaf</tissue>
    </source>
</reference>
<dbReference type="OrthoDB" id="6078042at2759"/>
<feature type="domain" description="TIR" evidence="2">
    <location>
        <begin position="83"/>
        <end position="206"/>
    </location>
</feature>
<feature type="region of interest" description="Disordered" evidence="1">
    <location>
        <begin position="222"/>
        <end position="241"/>
    </location>
</feature>
<proteinExistence type="predicted"/>
<evidence type="ECO:0000313" key="4">
    <source>
        <dbReference type="Proteomes" id="UP000652761"/>
    </source>
</evidence>
<protein>
    <recommendedName>
        <fullName evidence="2">TIR domain-containing protein</fullName>
    </recommendedName>
</protein>
<dbReference type="Proteomes" id="UP000652761">
    <property type="component" value="Unassembled WGS sequence"/>
</dbReference>
<dbReference type="AlphaFoldDB" id="A0A843UA11"/>
<evidence type="ECO:0000259" key="2">
    <source>
        <dbReference type="PROSITE" id="PS50104"/>
    </source>
</evidence>
<dbReference type="InterPro" id="IPR035897">
    <property type="entry name" value="Toll_tir_struct_dom_sf"/>
</dbReference>
<gene>
    <name evidence="3" type="ORF">Taro_012761</name>
</gene>
<keyword evidence="4" id="KW-1185">Reference proteome</keyword>
<accession>A0A843UA11</accession>
<name>A0A843UA11_COLES</name>
<organism evidence="3 4">
    <name type="scientific">Colocasia esculenta</name>
    <name type="common">Wild taro</name>
    <name type="synonym">Arum esculentum</name>
    <dbReference type="NCBI Taxonomy" id="4460"/>
    <lineage>
        <taxon>Eukaryota</taxon>
        <taxon>Viridiplantae</taxon>
        <taxon>Streptophyta</taxon>
        <taxon>Embryophyta</taxon>
        <taxon>Tracheophyta</taxon>
        <taxon>Spermatophyta</taxon>
        <taxon>Magnoliopsida</taxon>
        <taxon>Liliopsida</taxon>
        <taxon>Araceae</taxon>
        <taxon>Aroideae</taxon>
        <taxon>Colocasieae</taxon>
        <taxon>Colocasia</taxon>
    </lineage>
</organism>
<dbReference type="Gene3D" id="3.40.50.10140">
    <property type="entry name" value="Toll/interleukin-1 receptor homology (TIR) domain"/>
    <property type="match status" value="1"/>
</dbReference>
<dbReference type="SMART" id="SM00255">
    <property type="entry name" value="TIR"/>
    <property type="match status" value="1"/>
</dbReference>
<dbReference type="Pfam" id="PF01582">
    <property type="entry name" value="TIR"/>
    <property type="match status" value="1"/>
</dbReference>
<dbReference type="PANTHER" id="PTHR31008">
    <property type="entry name" value="COP1-INTERACTING PROTEIN-RELATED"/>
    <property type="match status" value="1"/>
</dbReference>
<dbReference type="SUPFAM" id="SSF52200">
    <property type="entry name" value="Toll/Interleukin receptor TIR domain"/>
    <property type="match status" value="1"/>
</dbReference>
<sequence>MQSALRKHLLHPFRAAVGLSNEYSLSPQPGAVGSSRLVQPLGGAMRGAAATSVCLPYRPAGYYGGSWLQAPPPPVALRRLLPRRCDVFINHRGADTKKTLAALLYDRLSQLKVRAFLDNRSMNPGDKLFETIDSAIRGCKVGIVIFSPRYCESYFCLHELSLMVEWQKKVIPIFCDVSPSDLLELKDGQHPAEDLERFRRALREVKYTVGFTFDSQNGYARARTPPHHAPPMHACSSKQHA</sequence>
<evidence type="ECO:0000313" key="3">
    <source>
        <dbReference type="EMBL" id="MQL80315.1"/>
    </source>
</evidence>
<comment type="caution">
    <text evidence="3">The sequence shown here is derived from an EMBL/GenBank/DDBJ whole genome shotgun (WGS) entry which is preliminary data.</text>
</comment>
<dbReference type="PANTHER" id="PTHR31008:SF16">
    <property type="entry name" value="TOLL-INTERLEUKIN-RESISTANCE (TIR) DOMAIN FAMILY PROTEIN"/>
    <property type="match status" value="1"/>
</dbReference>
<dbReference type="InterPro" id="IPR000157">
    <property type="entry name" value="TIR_dom"/>
</dbReference>